<dbReference type="Proteomes" id="UP001501444">
    <property type="component" value="Unassembled WGS sequence"/>
</dbReference>
<evidence type="ECO:0000313" key="2">
    <source>
        <dbReference type="Proteomes" id="UP001501444"/>
    </source>
</evidence>
<proteinExistence type="predicted"/>
<keyword evidence="2" id="KW-1185">Reference proteome</keyword>
<organism evidence="1 2">
    <name type="scientific">Dactylosporangium salmoneum</name>
    <dbReference type="NCBI Taxonomy" id="53361"/>
    <lineage>
        <taxon>Bacteria</taxon>
        <taxon>Bacillati</taxon>
        <taxon>Actinomycetota</taxon>
        <taxon>Actinomycetes</taxon>
        <taxon>Micromonosporales</taxon>
        <taxon>Micromonosporaceae</taxon>
        <taxon>Dactylosporangium</taxon>
    </lineage>
</organism>
<dbReference type="RefSeq" id="WP_344619748.1">
    <property type="nucleotide sequence ID" value="NZ_BAAARV010000110.1"/>
</dbReference>
<accession>A0ABN3HV78</accession>
<reference evidence="1 2" key="1">
    <citation type="journal article" date="2019" name="Int. J. Syst. Evol. Microbiol.">
        <title>The Global Catalogue of Microorganisms (GCM) 10K type strain sequencing project: providing services to taxonomists for standard genome sequencing and annotation.</title>
        <authorList>
            <consortium name="The Broad Institute Genomics Platform"/>
            <consortium name="The Broad Institute Genome Sequencing Center for Infectious Disease"/>
            <person name="Wu L."/>
            <person name="Ma J."/>
        </authorList>
    </citation>
    <scope>NUCLEOTIDE SEQUENCE [LARGE SCALE GENOMIC DNA]</scope>
    <source>
        <strain evidence="1 2">JCM 3272</strain>
    </source>
</reference>
<sequence length="84" mass="9293">MPAAAERCRLLVLQAQRAFGPRHPATARPRRSLARWLGMSRAVPDAVAVLDELHRDLLAALGPDDPQTAAVSRDLSYWSQHALR</sequence>
<evidence type="ECO:0000313" key="1">
    <source>
        <dbReference type="EMBL" id="GAA2388219.1"/>
    </source>
</evidence>
<gene>
    <name evidence="1" type="ORF">GCM10010170_099490</name>
</gene>
<dbReference type="Gene3D" id="1.25.40.10">
    <property type="entry name" value="Tetratricopeptide repeat domain"/>
    <property type="match status" value="1"/>
</dbReference>
<dbReference type="InterPro" id="IPR011990">
    <property type="entry name" value="TPR-like_helical_dom_sf"/>
</dbReference>
<comment type="caution">
    <text evidence="1">The sequence shown here is derived from an EMBL/GenBank/DDBJ whole genome shotgun (WGS) entry which is preliminary data.</text>
</comment>
<protein>
    <recommendedName>
        <fullName evidence="3">Tetratricopeptide repeat protein</fullName>
    </recommendedName>
</protein>
<evidence type="ECO:0008006" key="3">
    <source>
        <dbReference type="Google" id="ProtNLM"/>
    </source>
</evidence>
<name>A0ABN3HV78_9ACTN</name>
<dbReference type="EMBL" id="BAAARV010000110">
    <property type="protein sequence ID" value="GAA2388219.1"/>
    <property type="molecule type" value="Genomic_DNA"/>
</dbReference>